<evidence type="ECO:0000313" key="3">
    <source>
        <dbReference type="Proteomes" id="UP001472677"/>
    </source>
</evidence>
<evidence type="ECO:0000313" key="2">
    <source>
        <dbReference type="EMBL" id="KAK8574414.1"/>
    </source>
</evidence>
<name>A0ABR2F7X5_9ROSI</name>
<keyword evidence="3" id="KW-1185">Reference proteome</keyword>
<organism evidence="2 3">
    <name type="scientific">Hibiscus sabdariffa</name>
    <name type="common">roselle</name>
    <dbReference type="NCBI Taxonomy" id="183260"/>
    <lineage>
        <taxon>Eukaryota</taxon>
        <taxon>Viridiplantae</taxon>
        <taxon>Streptophyta</taxon>
        <taxon>Embryophyta</taxon>
        <taxon>Tracheophyta</taxon>
        <taxon>Spermatophyta</taxon>
        <taxon>Magnoliopsida</taxon>
        <taxon>eudicotyledons</taxon>
        <taxon>Gunneridae</taxon>
        <taxon>Pentapetalae</taxon>
        <taxon>rosids</taxon>
        <taxon>malvids</taxon>
        <taxon>Malvales</taxon>
        <taxon>Malvaceae</taxon>
        <taxon>Malvoideae</taxon>
        <taxon>Hibiscus</taxon>
    </lineage>
</organism>
<gene>
    <name evidence="2" type="ORF">V6N12_062108</name>
</gene>
<reference evidence="2 3" key="1">
    <citation type="journal article" date="2024" name="G3 (Bethesda)">
        <title>Genome assembly of Hibiscus sabdariffa L. provides insights into metabolisms of medicinal natural products.</title>
        <authorList>
            <person name="Kim T."/>
        </authorList>
    </citation>
    <scope>NUCLEOTIDE SEQUENCE [LARGE SCALE GENOMIC DNA]</scope>
    <source>
        <strain evidence="2">TK-2024</strain>
        <tissue evidence="2">Old leaves</tissue>
    </source>
</reference>
<evidence type="ECO:0000256" key="1">
    <source>
        <dbReference type="SAM" id="MobiDB-lite"/>
    </source>
</evidence>
<protein>
    <submittedName>
        <fullName evidence="2">Uncharacterized protein</fullName>
    </submittedName>
</protein>
<sequence>MSARQHLPSTVESAWFSSTTFTLLDTVEACTSNNSDVPTNPKDTTQSTPILEADSTNAHLSQQPVEVVDASPLQQCIDDVGAGESYLPH</sequence>
<comment type="caution">
    <text evidence="2">The sequence shown here is derived from an EMBL/GenBank/DDBJ whole genome shotgun (WGS) entry which is preliminary data.</text>
</comment>
<dbReference type="EMBL" id="JBBPBM010000007">
    <property type="protein sequence ID" value="KAK8574414.1"/>
    <property type="molecule type" value="Genomic_DNA"/>
</dbReference>
<proteinExistence type="predicted"/>
<dbReference type="Proteomes" id="UP001472677">
    <property type="component" value="Unassembled WGS sequence"/>
</dbReference>
<feature type="region of interest" description="Disordered" evidence="1">
    <location>
        <begin position="31"/>
        <end position="56"/>
    </location>
</feature>
<accession>A0ABR2F7X5</accession>